<dbReference type="InParanoid" id="A0A165NDQ4"/>
<dbReference type="Proteomes" id="UP000076761">
    <property type="component" value="Unassembled WGS sequence"/>
</dbReference>
<gene>
    <name evidence="2" type="ORF">NEOLEDRAFT_1077649</name>
</gene>
<keyword evidence="1" id="KW-0732">Signal</keyword>
<accession>A0A165NDQ4</accession>
<feature type="signal peptide" evidence="1">
    <location>
        <begin position="1"/>
        <end position="17"/>
    </location>
</feature>
<proteinExistence type="predicted"/>
<sequence>RYFADDILWLVFVSVLAVFDVEKGKYEAGNDIEIFEDQITDVQSRSTTW</sequence>
<reference evidence="2 3" key="1">
    <citation type="journal article" date="2016" name="Mol. Biol. Evol.">
        <title>Comparative Genomics of Early-Diverging Mushroom-Forming Fungi Provides Insights into the Origins of Lignocellulose Decay Capabilities.</title>
        <authorList>
            <person name="Nagy L.G."/>
            <person name="Riley R."/>
            <person name="Tritt A."/>
            <person name="Adam C."/>
            <person name="Daum C."/>
            <person name="Floudas D."/>
            <person name="Sun H."/>
            <person name="Yadav J.S."/>
            <person name="Pangilinan J."/>
            <person name="Larsson K.H."/>
            <person name="Matsuura K."/>
            <person name="Barry K."/>
            <person name="Labutti K."/>
            <person name="Kuo R."/>
            <person name="Ohm R.A."/>
            <person name="Bhattacharya S.S."/>
            <person name="Shirouzu T."/>
            <person name="Yoshinaga Y."/>
            <person name="Martin F.M."/>
            <person name="Grigoriev I.V."/>
            <person name="Hibbett D.S."/>
        </authorList>
    </citation>
    <scope>NUCLEOTIDE SEQUENCE [LARGE SCALE GENOMIC DNA]</scope>
    <source>
        <strain evidence="2 3">HHB14362 ss-1</strain>
    </source>
</reference>
<dbReference type="EMBL" id="KV425639">
    <property type="protein sequence ID" value="KZT19506.1"/>
    <property type="molecule type" value="Genomic_DNA"/>
</dbReference>
<evidence type="ECO:0008006" key="4">
    <source>
        <dbReference type="Google" id="ProtNLM"/>
    </source>
</evidence>
<organism evidence="2 3">
    <name type="scientific">Neolentinus lepideus HHB14362 ss-1</name>
    <dbReference type="NCBI Taxonomy" id="1314782"/>
    <lineage>
        <taxon>Eukaryota</taxon>
        <taxon>Fungi</taxon>
        <taxon>Dikarya</taxon>
        <taxon>Basidiomycota</taxon>
        <taxon>Agaricomycotina</taxon>
        <taxon>Agaricomycetes</taxon>
        <taxon>Gloeophyllales</taxon>
        <taxon>Gloeophyllaceae</taxon>
        <taxon>Neolentinus</taxon>
    </lineage>
</organism>
<name>A0A165NDQ4_9AGAM</name>
<feature type="non-terminal residue" evidence="2">
    <location>
        <position position="1"/>
    </location>
</feature>
<keyword evidence="3" id="KW-1185">Reference proteome</keyword>
<dbReference type="OrthoDB" id="2789670at2759"/>
<evidence type="ECO:0000313" key="2">
    <source>
        <dbReference type="EMBL" id="KZT19506.1"/>
    </source>
</evidence>
<dbReference type="AlphaFoldDB" id="A0A165NDQ4"/>
<evidence type="ECO:0000313" key="3">
    <source>
        <dbReference type="Proteomes" id="UP000076761"/>
    </source>
</evidence>
<feature type="chain" id="PRO_5007863089" description="Fungal-type protein kinase domain-containing protein" evidence="1">
    <location>
        <begin position="18"/>
        <end position="49"/>
    </location>
</feature>
<evidence type="ECO:0000256" key="1">
    <source>
        <dbReference type="SAM" id="SignalP"/>
    </source>
</evidence>
<protein>
    <recommendedName>
        <fullName evidence="4">Fungal-type protein kinase domain-containing protein</fullName>
    </recommendedName>
</protein>